<dbReference type="SUPFAM" id="SSF54427">
    <property type="entry name" value="NTF2-like"/>
    <property type="match status" value="1"/>
</dbReference>
<evidence type="ECO:0000313" key="3">
    <source>
        <dbReference type="Proteomes" id="UP001620408"/>
    </source>
</evidence>
<gene>
    <name evidence="2" type="ORF">ISS97_13955</name>
</gene>
<dbReference type="Proteomes" id="UP001620408">
    <property type="component" value="Unassembled WGS sequence"/>
</dbReference>
<dbReference type="EMBL" id="JADIKD010000011">
    <property type="protein sequence ID" value="MFK2918373.1"/>
    <property type="molecule type" value="Genomic_DNA"/>
</dbReference>
<comment type="caution">
    <text evidence="2">The sequence shown here is derived from an EMBL/GenBank/DDBJ whole genome shotgun (WGS) entry which is preliminary data.</text>
</comment>
<protein>
    <submittedName>
        <fullName evidence="2">Nuclear transport factor 2 family protein</fullName>
    </submittedName>
</protein>
<keyword evidence="3" id="KW-1185">Reference proteome</keyword>
<dbReference type="RefSeq" id="WP_379985807.1">
    <property type="nucleotide sequence ID" value="NZ_JADIKD010000011.1"/>
</dbReference>
<dbReference type="Gene3D" id="3.10.450.50">
    <property type="match status" value="1"/>
</dbReference>
<accession>A0ABW8K653</accession>
<evidence type="ECO:0000259" key="1">
    <source>
        <dbReference type="Pfam" id="PF13474"/>
    </source>
</evidence>
<organism evidence="2 3">
    <name type="scientific">Dyella koreensis</name>
    <dbReference type="NCBI Taxonomy" id="311235"/>
    <lineage>
        <taxon>Bacteria</taxon>
        <taxon>Pseudomonadati</taxon>
        <taxon>Pseudomonadota</taxon>
        <taxon>Gammaproteobacteria</taxon>
        <taxon>Lysobacterales</taxon>
        <taxon>Rhodanobacteraceae</taxon>
        <taxon>Dyella</taxon>
    </lineage>
</organism>
<dbReference type="InterPro" id="IPR032710">
    <property type="entry name" value="NTF2-like_dom_sf"/>
</dbReference>
<feature type="domain" description="SnoaL-like" evidence="1">
    <location>
        <begin position="23"/>
        <end position="139"/>
    </location>
</feature>
<name>A0ABW8K653_9GAMM</name>
<evidence type="ECO:0000313" key="2">
    <source>
        <dbReference type="EMBL" id="MFK2918373.1"/>
    </source>
</evidence>
<dbReference type="InterPro" id="IPR037401">
    <property type="entry name" value="SnoaL-like"/>
</dbReference>
<proteinExistence type="predicted"/>
<reference evidence="2 3" key="1">
    <citation type="submission" date="2020-10" db="EMBL/GenBank/DDBJ databases">
        <title>Phylogeny of dyella-like bacteria.</title>
        <authorList>
            <person name="Fu J."/>
        </authorList>
    </citation>
    <scope>NUCLEOTIDE SEQUENCE [LARGE SCALE GENOMIC DNA]</scope>
    <source>
        <strain evidence="2 3">BB4</strain>
    </source>
</reference>
<sequence length="153" mass="17653">MSLLLPQSIDGIETRFAPDHPIAALADFYRAFNERDLEAMARHWAHHAETSMSNPLGGIRRGWPEIRAVYERIFHGAARVRVMFHDYTLHESADSFLAVGRERGTLIRGNAQLELAIRTTRLYRRIDGVWRQFHHHGSFDDPALFEAYREALA</sequence>
<dbReference type="Pfam" id="PF13474">
    <property type="entry name" value="SnoaL_3"/>
    <property type="match status" value="1"/>
</dbReference>